<dbReference type="EMBL" id="VIRS01000028">
    <property type="protein sequence ID" value="TQS41226.1"/>
    <property type="molecule type" value="Genomic_DNA"/>
</dbReference>
<dbReference type="InParanoid" id="A0A545AIS7"/>
<gene>
    <name evidence="1" type="ORF">FL583_30360</name>
</gene>
<dbReference type="InterPro" id="IPR029045">
    <property type="entry name" value="ClpP/crotonase-like_dom_sf"/>
</dbReference>
<dbReference type="SUPFAM" id="SSF52096">
    <property type="entry name" value="ClpP/crotonase"/>
    <property type="match status" value="1"/>
</dbReference>
<comment type="caution">
    <text evidence="1">The sequence shown here is derived from an EMBL/GenBank/DDBJ whole genome shotgun (WGS) entry which is preliminary data.</text>
</comment>
<dbReference type="Pfam" id="PF00378">
    <property type="entry name" value="ECH_1"/>
    <property type="match status" value="1"/>
</dbReference>
<dbReference type="PANTHER" id="PTHR43459">
    <property type="entry name" value="ENOYL-COA HYDRATASE"/>
    <property type="match status" value="1"/>
</dbReference>
<dbReference type="AlphaFoldDB" id="A0A545AIS7"/>
<dbReference type="PANTHER" id="PTHR43459:SF1">
    <property type="entry name" value="EG:BACN32G11.4 PROTEIN"/>
    <property type="match status" value="1"/>
</dbReference>
<dbReference type="CDD" id="cd06558">
    <property type="entry name" value="crotonase-like"/>
    <property type="match status" value="1"/>
</dbReference>
<evidence type="ECO:0000313" key="1">
    <source>
        <dbReference type="EMBL" id="TQS41226.1"/>
    </source>
</evidence>
<keyword evidence="2" id="KW-1185">Reference proteome</keyword>
<dbReference type="InterPro" id="IPR001753">
    <property type="entry name" value="Enoyl-CoA_hydra/iso"/>
</dbReference>
<name>A0A545AIS7_9ACTN</name>
<organism evidence="1 2">
    <name type="scientific">Cryptosporangium phraense</name>
    <dbReference type="NCBI Taxonomy" id="2593070"/>
    <lineage>
        <taxon>Bacteria</taxon>
        <taxon>Bacillati</taxon>
        <taxon>Actinomycetota</taxon>
        <taxon>Actinomycetes</taxon>
        <taxon>Cryptosporangiales</taxon>
        <taxon>Cryptosporangiaceae</taxon>
        <taxon>Cryptosporangium</taxon>
    </lineage>
</organism>
<dbReference type="GO" id="GO:0016853">
    <property type="term" value="F:isomerase activity"/>
    <property type="evidence" value="ECO:0007669"/>
    <property type="project" value="UniProtKB-KW"/>
</dbReference>
<dbReference type="Proteomes" id="UP000317982">
    <property type="component" value="Unassembled WGS sequence"/>
</dbReference>
<accession>A0A545AIS7</accession>
<proteinExistence type="predicted"/>
<protein>
    <submittedName>
        <fullName evidence="1">Enoyl-CoA hydratase/isomerase family protein</fullName>
    </submittedName>
</protein>
<evidence type="ECO:0000313" key="2">
    <source>
        <dbReference type="Proteomes" id="UP000317982"/>
    </source>
</evidence>
<reference evidence="1 2" key="1">
    <citation type="submission" date="2019-07" db="EMBL/GenBank/DDBJ databases">
        <title>Cryptosporangium phraense sp. nov., isolated from plant litter.</title>
        <authorList>
            <person name="Suriyachadkun C."/>
        </authorList>
    </citation>
    <scope>NUCLEOTIDE SEQUENCE [LARGE SCALE GENOMIC DNA]</scope>
    <source>
        <strain evidence="1 2">A-T 5661</strain>
    </source>
</reference>
<dbReference type="RefSeq" id="WP_142708295.1">
    <property type="nucleotide sequence ID" value="NZ_VIRS01000028.1"/>
</dbReference>
<dbReference type="OrthoDB" id="341912at2"/>
<dbReference type="Gene3D" id="3.90.226.10">
    <property type="entry name" value="2-enoyl-CoA Hydratase, Chain A, domain 1"/>
    <property type="match status" value="1"/>
</dbReference>
<sequence>MSEVLTLRIASTQTFDALTQLGRELTGDVRVLVLHVADWPTDPATLTDETIAGYQQAVSRLQRPDLVLVTTAADPLTGLAAELALCGDLRFFAPDASVALTAVHEGRVPILGTTARLADLVGPARALELCLTGRPVQADEAERLGLATPGAVEPSVDLLTGTDRNALTEIKALMAGARYRTPTEHATEERHAFLRLASPDS</sequence>
<keyword evidence="1" id="KW-0413">Isomerase</keyword>